<reference evidence="3" key="1">
    <citation type="submission" date="2023-07" db="EMBL/GenBank/DDBJ databases">
        <title>Chromosome-level genome assembly of Artemia franciscana.</title>
        <authorList>
            <person name="Jo E."/>
        </authorList>
    </citation>
    <scope>NUCLEOTIDE SEQUENCE</scope>
    <source>
        <tissue evidence="3">Whole body</tissue>
    </source>
</reference>
<dbReference type="SMART" id="SM00128">
    <property type="entry name" value="IPPc"/>
    <property type="match status" value="1"/>
</dbReference>
<dbReference type="PANTHER" id="PTHR11200:SF275">
    <property type="entry name" value="LD06095P"/>
    <property type="match status" value="1"/>
</dbReference>
<dbReference type="Gene3D" id="3.60.10.10">
    <property type="entry name" value="Endonuclease/exonuclease/phosphatase"/>
    <property type="match status" value="1"/>
</dbReference>
<dbReference type="AlphaFoldDB" id="A0AA88IB78"/>
<dbReference type="GO" id="GO:0004439">
    <property type="term" value="F:phosphatidylinositol-4,5-bisphosphate 5-phosphatase activity"/>
    <property type="evidence" value="ECO:0007669"/>
    <property type="project" value="TreeGrafter"/>
</dbReference>
<proteinExistence type="inferred from homology"/>
<dbReference type="FunFam" id="3.60.10.10:FF:000060">
    <property type="entry name" value="Uncharacterized protein, isoform C"/>
    <property type="match status" value="1"/>
</dbReference>
<dbReference type="GO" id="GO:0001726">
    <property type="term" value="C:ruffle"/>
    <property type="evidence" value="ECO:0007669"/>
    <property type="project" value="TreeGrafter"/>
</dbReference>
<feature type="domain" description="Inositol polyphosphate-related phosphatase" evidence="2">
    <location>
        <begin position="2"/>
        <end position="311"/>
    </location>
</feature>
<evidence type="ECO:0000256" key="1">
    <source>
        <dbReference type="ARBA" id="ARBA00005910"/>
    </source>
</evidence>
<organism evidence="3 4">
    <name type="scientific">Artemia franciscana</name>
    <name type="common">Brine shrimp</name>
    <name type="synonym">Artemia sanfranciscana</name>
    <dbReference type="NCBI Taxonomy" id="6661"/>
    <lineage>
        <taxon>Eukaryota</taxon>
        <taxon>Metazoa</taxon>
        <taxon>Ecdysozoa</taxon>
        <taxon>Arthropoda</taxon>
        <taxon>Crustacea</taxon>
        <taxon>Branchiopoda</taxon>
        <taxon>Anostraca</taxon>
        <taxon>Artemiidae</taxon>
        <taxon>Artemia</taxon>
    </lineage>
</organism>
<evidence type="ECO:0000313" key="4">
    <source>
        <dbReference type="Proteomes" id="UP001187531"/>
    </source>
</evidence>
<accession>A0AA88IB78</accession>
<sequence length="442" mass="50378">MDRISLYILTWNVAVSPPKEDLREALDLCEVDCNSTSLPDIYVTGFQEVVNKPDGIIYNALFEDEWTNAVRDVLGDYGYVKIKTNRLVGIVLSVYVRREALLRYEDIDAYVTRTGFGGLWGNKGSVSVRLSISGVSAVFITSHLAALDGFYEDRINDYHLTVNSQKFKYSKTSTIFQHDYTFWFGDFNFRLEPGTLDTQKIIDLVKHKELSTAFEHDELSKAMKTGQAFALMTEMEPHFPPTYKYRVGSNEYDLKRRPAWTDRILFRVAPWEVEGQKLSLKQHSYRALKNYTQSDHKPVVASFSVAVPHYDEKSKATAMFKIIDGWQLDRPGEAVVTISKDFPKSAWDWIGLYRENFTSLDEYLTYVWSPIEPFADSQYLISIPTDSLSIPGRFVLIYMSHAGSCAKGISDVFEVLSPYASSKASHLGASNQIINIARHFDL</sequence>
<protein>
    <recommendedName>
        <fullName evidence="2">Inositol polyphosphate-related phosphatase domain-containing protein</fullName>
    </recommendedName>
</protein>
<name>A0AA88IB78_ARTSF</name>
<gene>
    <name evidence="3" type="ORF">QYM36_001883</name>
</gene>
<dbReference type="Gene3D" id="2.60.40.2840">
    <property type="match status" value="1"/>
</dbReference>
<dbReference type="GO" id="GO:0046856">
    <property type="term" value="P:phosphatidylinositol dephosphorylation"/>
    <property type="evidence" value="ECO:0007669"/>
    <property type="project" value="InterPro"/>
</dbReference>
<dbReference type="GO" id="GO:0005886">
    <property type="term" value="C:plasma membrane"/>
    <property type="evidence" value="ECO:0007669"/>
    <property type="project" value="TreeGrafter"/>
</dbReference>
<dbReference type="InterPro" id="IPR046985">
    <property type="entry name" value="IP5"/>
</dbReference>
<dbReference type="Pfam" id="PF17751">
    <property type="entry name" value="SKICH"/>
    <property type="match status" value="1"/>
</dbReference>
<comment type="caution">
    <text evidence="3">The sequence shown here is derived from an EMBL/GenBank/DDBJ whole genome shotgun (WGS) entry which is preliminary data.</text>
</comment>
<dbReference type="Proteomes" id="UP001187531">
    <property type="component" value="Unassembled WGS sequence"/>
</dbReference>
<dbReference type="SUPFAM" id="SSF56219">
    <property type="entry name" value="DNase I-like"/>
    <property type="match status" value="1"/>
</dbReference>
<dbReference type="InterPro" id="IPR036691">
    <property type="entry name" value="Endo/exonu/phosph_ase_sf"/>
</dbReference>
<evidence type="ECO:0000313" key="3">
    <source>
        <dbReference type="EMBL" id="KAK2723366.1"/>
    </source>
</evidence>
<evidence type="ECO:0000259" key="2">
    <source>
        <dbReference type="SMART" id="SM00128"/>
    </source>
</evidence>
<comment type="similarity">
    <text evidence="1">Belongs to the inositol 1,4,5-trisphosphate 5-phosphatase type II family.</text>
</comment>
<dbReference type="Pfam" id="PF22669">
    <property type="entry name" value="Exo_endo_phos2"/>
    <property type="match status" value="1"/>
</dbReference>
<dbReference type="GO" id="GO:0005737">
    <property type="term" value="C:cytoplasm"/>
    <property type="evidence" value="ECO:0007669"/>
    <property type="project" value="TreeGrafter"/>
</dbReference>
<dbReference type="PANTHER" id="PTHR11200">
    <property type="entry name" value="INOSITOL 5-PHOSPHATASE"/>
    <property type="match status" value="1"/>
</dbReference>
<dbReference type="InterPro" id="IPR041611">
    <property type="entry name" value="SKICH"/>
</dbReference>
<keyword evidence="4" id="KW-1185">Reference proteome</keyword>
<dbReference type="EMBL" id="JAVRJZ010000004">
    <property type="protein sequence ID" value="KAK2723366.1"/>
    <property type="molecule type" value="Genomic_DNA"/>
</dbReference>
<dbReference type="InterPro" id="IPR000300">
    <property type="entry name" value="IPPc"/>
</dbReference>